<protein>
    <submittedName>
        <fullName evidence="2">Uncharacterized protein</fullName>
    </submittedName>
</protein>
<dbReference type="AlphaFoldDB" id="A0A4C1WFG6"/>
<sequence>MATSDSLINDNTAKCMAGGLNKGGLLYVHTLFWRVMNHFHVYGKESTLSGRSRCNVLANRSGLASPNQVYRPGKSARGLDAFNFSTRPPTSHPFRGPHVNLSPRSAVETRRVGV</sequence>
<organism evidence="2 3">
    <name type="scientific">Eumeta variegata</name>
    <name type="common">Bagworm moth</name>
    <name type="synonym">Eumeta japonica</name>
    <dbReference type="NCBI Taxonomy" id="151549"/>
    <lineage>
        <taxon>Eukaryota</taxon>
        <taxon>Metazoa</taxon>
        <taxon>Ecdysozoa</taxon>
        <taxon>Arthropoda</taxon>
        <taxon>Hexapoda</taxon>
        <taxon>Insecta</taxon>
        <taxon>Pterygota</taxon>
        <taxon>Neoptera</taxon>
        <taxon>Endopterygota</taxon>
        <taxon>Lepidoptera</taxon>
        <taxon>Glossata</taxon>
        <taxon>Ditrysia</taxon>
        <taxon>Tineoidea</taxon>
        <taxon>Psychidae</taxon>
        <taxon>Oiketicinae</taxon>
        <taxon>Eumeta</taxon>
    </lineage>
</organism>
<dbReference type="Proteomes" id="UP000299102">
    <property type="component" value="Unassembled WGS sequence"/>
</dbReference>
<evidence type="ECO:0000313" key="2">
    <source>
        <dbReference type="EMBL" id="GBP48865.1"/>
    </source>
</evidence>
<gene>
    <name evidence="2" type="ORF">EVAR_98049_1</name>
</gene>
<feature type="region of interest" description="Disordered" evidence="1">
    <location>
        <begin position="80"/>
        <end position="114"/>
    </location>
</feature>
<evidence type="ECO:0000313" key="3">
    <source>
        <dbReference type="Proteomes" id="UP000299102"/>
    </source>
</evidence>
<dbReference type="EMBL" id="BGZK01000532">
    <property type="protein sequence ID" value="GBP48865.1"/>
    <property type="molecule type" value="Genomic_DNA"/>
</dbReference>
<evidence type="ECO:0000256" key="1">
    <source>
        <dbReference type="SAM" id="MobiDB-lite"/>
    </source>
</evidence>
<keyword evidence="3" id="KW-1185">Reference proteome</keyword>
<proteinExistence type="predicted"/>
<name>A0A4C1WFG6_EUMVA</name>
<comment type="caution">
    <text evidence="2">The sequence shown here is derived from an EMBL/GenBank/DDBJ whole genome shotgun (WGS) entry which is preliminary data.</text>
</comment>
<accession>A0A4C1WFG6</accession>
<reference evidence="2 3" key="1">
    <citation type="journal article" date="2019" name="Commun. Biol.">
        <title>The bagworm genome reveals a unique fibroin gene that provides high tensile strength.</title>
        <authorList>
            <person name="Kono N."/>
            <person name="Nakamura H."/>
            <person name="Ohtoshi R."/>
            <person name="Tomita M."/>
            <person name="Numata K."/>
            <person name="Arakawa K."/>
        </authorList>
    </citation>
    <scope>NUCLEOTIDE SEQUENCE [LARGE SCALE GENOMIC DNA]</scope>
</reference>